<evidence type="ECO:0000313" key="5">
    <source>
        <dbReference type="Proteomes" id="UP001179181"/>
    </source>
</evidence>
<dbReference type="Pfam" id="PF03648">
    <property type="entry name" value="Glyco_hydro_67N"/>
    <property type="match status" value="1"/>
</dbReference>
<dbReference type="SUPFAM" id="SSF55545">
    <property type="entry name" value="beta-N-acetylhexosaminidase-like domain"/>
    <property type="match status" value="1"/>
</dbReference>
<dbReference type="InterPro" id="IPR011099">
    <property type="entry name" value="Glyco_hydro_67_C"/>
</dbReference>
<reference evidence="4 5" key="1">
    <citation type="submission" date="2020-03" db="EMBL/GenBank/DDBJ databases">
        <title>Genomic Encyclopedia of Type Strains, Phase IV (KMG-IV): sequencing the most valuable type-strain genomes for metagenomic binning, comparative biology and taxonomic classification.</title>
        <authorList>
            <person name="Goeker M."/>
        </authorList>
    </citation>
    <scope>NUCLEOTIDE SEQUENCE [LARGE SCALE GENOMIC DNA]</scope>
    <source>
        <strain evidence="4 5">DSM 102865</strain>
    </source>
</reference>
<proteinExistence type="predicted"/>
<gene>
    <name evidence="4" type="ORF">FHS68_001943</name>
</gene>
<keyword evidence="5" id="KW-1185">Reference proteome</keyword>
<evidence type="ECO:0000259" key="2">
    <source>
        <dbReference type="Pfam" id="PF03648"/>
    </source>
</evidence>
<evidence type="ECO:0000256" key="1">
    <source>
        <dbReference type="ARBA" id="ARBA00022801"/>
    </source>
</evidence>
<dbReference type="PANTHER" id="PTHR39207">
    <property type="entry name" value="ALPHA-GLUCURONIDASE A"/>
    <property type="match status" value="1"/>
</dbReference>
<dbReference type="EMBL" id="JAASQJ010000002">
    <property type="protein sequence ID" value="NIJ52773.1"/>
    <property type="molecule type" value="Genomic_DNA"/>
</dbReference>
<dbReference type="Gene3D" id="3.90.1330.10">
    <property type="entry name" value="Alpha-glucuronidase, C-terminal domain"/>
    <property type="match status" value="1"/>
</dbReference>
<feature type="domain" description="Glycosyl hydrolase family 67 C-terminal" evidence="3">
    <location>
        <begin position="103"/>
        <end position="290"/>
    </location>
</feature>
<dbReference type="Proteomes" id="UP001179181">
    <property type="component" value="Unassembled WGS sequence"/>
</dbReference>
<name>A0ABX0UID4_9BACT</name>
<comment type="caution">
    <text evidence="4">The sequence shown here is derived from an EMBL/GenBank/DDBJ whole genome shotgun (WGS) entry which is preliminary data.</text>
</comment>
<accession>A0ABX0UID4</accession>
<feature type="domain" description="Alpha glucuronidase N-terminal" evidence="2">
    <location>
        <begin position="28"/>
        <end position="84"/>
    </location>
</feature>
<dbReference type="Pfam" id="PF07477">
    <property type="entry name" value="Glyco_hydro_67C"/>
    <property type="match status" value="1"/>
</dbReference>
<dbReference type="InterPro" id="IPR029018">
    <property type="entry name" value="Hex-like_dom2"/>
</dbReference>
<dbReference type="InterPro" id="IPR017853">
    <property type="entry name" value="GH"/>
</dbReference>
<dbReference type="RefSeq" id="WP_310588530.1">
    <property type="nucleotide sequence ID" value="NZ_JAASQJ010000002.1"/>
</dbReference>
<organism evidence="4 5">
    <name type="scientific">Dyadobacter arcticus</name>
    <dbReference type="NCBI Taxonomy" id="1078754"/>
    <lineage>
        <taxon>Bacteria</taxon>
        <taxon>Pseudomonadati</taxon>
        <taxon>Bacteroidota</taxon>
        <taxon>Cytophagia</taxon>
        <taxon>Cytophagales</taxon>
        <taxon>Spirosomataceae</taxon>
        <taxon>Dyadobacter</taxon>
    </lineage>
</organism>
<dbReference type="SUPFAM" id="SSF51445">
    <property type="entry name" value="(Trans)glycosidases"/>
    <property type="match status" value="1"/>
</dbReference>
<dbReference type="InterPro" id="IPR005154">
    <property type="entry name" value="Glyco_hydro_67_aGlcAse_N"/>
</dbReference>
<protein>
    <submittedName>
        <fullName evidence="4">Alpha-glucuronidase</fullName>
    </submittedName>
</protein>
<keyword evidence="1" id="KW-0378">Hydrolase</keyword>
<dbReference type="PANTHER" id="PTHR39207:SF1">
    <property type="entry name" value="ALPHA-GLUCURONIDASE A"/>
    <property type="match status" value="1"/>
</dbReference>
<evidence type="ECO:0000313" key="4">
    <source>
        <dbReference type="EMBL" id="NIJ52773.1"/>
    </source>
</evidence>
<dbReference type="InterPro" id="IPR037054">
    <property type="entry name" value="A-glucoronidase_C_sf"/>
</dbReference>
<evidence type="ECO:0000259" key="3">
    <source>
        <dbReference type="Pfam" id="PF07477"/>
    </source>
</evidence>
<sequence>MSISRLYISLFLLSSTVLNVCADGGYRLWLKYDKIKDVSTRDSYTKAIPFIACSDTSQIGKTASTELQIGLEGLLGGKIPIVKNLVVGKSGIRIEILPQSFSTGQDRNAIGKIINLMMRSREIYVNYNTPLGLTRPWTGAHYAPEPWQNRSSRPDWTAGYYHRADSLGIGFDRTATGSNALSEYQPQVRKQRENAETCPLPYLIWFHHIRWDQKLSSGKTLWNELCTRFYTGADSVRWMQNEWASVKNAVDPEIHANVTSRLAKQQKEAIWWRDAWVLYLQTFSKQPVPAPFQQPEMTVEEVKQSVNVYLLR</sequence>